<dbReference type="AlphaFoldDB" id="A0AAQ3QW38"/>
<feature type="transmembrane region" description="Helical" evidence="6">
    <location>
        <begin position="20"/>
        <end position="44"/>
    </location>
</feature>
<name>A0AAQ3QW38_9BACT</name>
<evidence type="ECO:0000256" key="5">
    <source>
        <dbReference type="ARBA" id="ARBA00023136"/>
    </source>
</evidence>
<feature type="transmembrane region" description="Helical" evidence="6">
    <location>
        <begin position="155"/>
        <end position="175"/>
    </location>
</feature>
<dbReference type="InterPro" id="IPR050475">
    <property type="entry name" value="Prenyltransferase_related"/>
</dbReference>
<evidence type="ECO:0000256" key="1">
    <source>
        <dbReference type="ARBA" id="ARBA00004141"/>
    </source>
</evidence>
<accession>A0AAQ3QW38</accession>
<comment type="subcellular location">
    <subcellularLocation>
        <location evidence="1">Membrane</location>
        <topology evidence="1">Multi-pass membrane protein</topology>
    </subcellularLocation>
</comment>
<dbReference type="InterPro" id="IPR044878">
    <property type="entry name" value="UbiA_sf"/>
</dbReference>
<evidence type="ECO:0000256" key="4">
    <source>
        <dbReference type="ARBA" id="ARBA00022989"/>
    </source>
</evidence>
<keyword evidence="8" id="KW-1185">Reference proteome</keyword>
<evidence type="ECO:0000313" key="8">
    <source>
        <dbReference type="Proteomes" id="UP001304300"/>
    </source>
</evidence>
<proteinExistence type="predicted"/>
<evidence type="ECO:0000256" key="2">
    <source>
        <dbReference type="ARBA" id="ARBA00022475"/>
    </source>
</evidence>
<dbReference type="KEGG" id="puo:RZN69_00225"/>
<protein>
    <submittedName>
        <fullName evidence="7">UbiA family prenyltransferase</fullName>
    </submittedName>
</protein>
<evidence type="ECO:0000313" key="7">
    <source>
        <dbReference type="EMBL" id="WOO41492.1"/>
    </source>
</evidence>
<dbReference type="InterPro" id="IPR000537">
    <property type="entry name" value="UbiA_prenyltransferase"/>
</dbReference>
<reference evidence="7 8" key="1">
    <citation type="submission" date="2023-10" db="EMBL/GenBank/DDBJ databases">
        <title>Rubellicoccus peritrichatus gen. nov., sp. nov., isolated from an algae of coral reef tank.</title>
        <authorList>
            <person name="Luo J."/>
        </authorList>
    </citation>
    <scope>NUCLEOTIDE SEQUENCE [LARGE SCALE GENOMIC DNA]</scope>
    <source>
        <strain evidence="7 8">CR14</strain>
    </source>
</reference>
<dbReference type="RefSeq" id="WP_317833976.1">
    <property type="nucleotide sequence ID" value="NZ_CP136920.1"/>
</dbReference>
<dbReference type="Gene3D" id="1.10.357.140">
    <property type="entry name" value="UbiA prenyltransferase"/>
    <property type="match status" value="1"/>
</dbReference>
<dbReference type="PANTHER" id="PTHR42723">
    <property type="entry name" value="CHLOROPHYLL SYNTHASE"/>
    <property type="match status" value="1"/>
</dbReference>
<keyword evidence="2" id="KW-1003">Cell membrane</keyword>
<dbReference type="Proteomes" id="UP001304300">
    <property type="component" value="Chromosome"/>
</dbReference>
<feature type="transmembrane region" description="Helical" evidence="6">
    <location>
        <begin position="260"/>
        <end position="278"/>
    </location>
</feature>
<dbReference type="EMBL" id="CP136920">
    <property type="protein sequence ID" value="WOO41492.1"/>
    <property type="molecule type" value="Genomic_DNA"/>
</dbReference>
<organism evidence="7 8">
    <name type="scientific">Rubellicoccus peritrichatus</name>
    <dbReference type="NCBI Taxonomy" id="3080537"/>
    <lineage>
        <taxon>Bacteria</taxon>
        <taxon>Pseudomonadati</taxon>
        <taxon>Verrucomicrobiota</taxon>
        <taxon>Opitutia</taxon>
        <taxon>Puniceicoccales</taxon>
        <taxon>Cerasicoccaceae</taxon>
        <taxon>Rubellicoccus</taxon>
    </lineage>
</organism>
<keyword evidence="5 6" id="KW-0472">Membrane</keyword>
<keyword evidence="4 6" id="KW-1133">Transmembrane helix</keyword>
<keyword evidence="3 6" id="KW-0812">Transmembrane</keyword>
<feature type="transmembrane region" description="Helical" evidence="6">
    <location>
        <begin position="182"/>
        <end position="203"/>
    </location>
</feature>
<feature type="transmembrane region" description="Helical" evidence="6">
    <location>
        <begin position="209"/>
        <end position="228"/>
    </location>
</feature>
<dbReference type="GO" id="GO:0016765">
    <property type="term" value="F:transferase activity, transferring alkyl or aryl (other than methyl) groups"/>
    <property type="evidence" value="ECO:0007669"/>
    <property type="project" value="InterPro"/>
</dbReference>
<evidence type="ECO:0000256" key="6">
    <source>
        <dbReference type="SAM" id="Phobius"/>
    </source>
</evidence>
<feature type="transmembrane region" description="Helical" evidence="6">
    <location>
        <begin position="105"/>
        <end position="121"/>
    </location>
</feature>
<gene>
    <name evidence="7" type="ORF">RZN69_00225</name>
</gene>
<sequence length="285" mass="31489">MNVFEVHLRLARASNLPTVWSNVLCAAILVGVTDPQTLTLLFIASSMLYTGGMYLNDWCDAAFDSKHRPERPIPSNQISRNAVLACSVGWLGGGFLLGLLLNPQAIIWAAALVVFIVWYDINHKQNRMSPLIMAACRASLYPWTATICIGHTPAIVWLSAGAIFCYVVGLSYVARGIKSSKALLIASLIALSVPVILYLPAPFIQTDTWIWLTMAIFILWTIYSLLGLWRKPPNIDFTISGLLAGIIWVDLHSVATMGSFDLVIGFIFLAFFIMTILMQRRIPAT</sequence>
<dbReference type="Pfam" id="PF01040">
    <property type="entry name" value="UbiA"/>
    <property type="match status" value="1"/>
</dbReference>
<dbReference type="PANTHER" id="PTHR42723:SF1">
    <property type="entry name" value="CHLOROPHYLL SYNTHASE, CHLOROPLASTIC"/>
    <property type="match status" value="1"/>
</dbReference>
<evidence type="ECO:0000256" key="3">
    <source>
        <dbReference type="ARBA" id="ARBA00022692"/>
    </source>
</evidence>
<dbReference type="CDD" id="cd13964">
    <property type="entry name" value="PT_UbiA_1"/>
    <property type="match status" value="1"/>
</dbReference>
<dbReference type="GO" id="GO:0016020">
    <property type="term" value="C:membrane"/>
    <property type="evidence" value="ECO:0007669"/>
    <property type="project" value="UniProtKB-SubCell"/>
</dbReference>